<evidence type="ECO:0000259" key="2">
    <source>
        <dbReference type="PROSITE" id="PS51186"/>
    </source>
</evidence>
<evidence type="ECO:0000256" key="1">
    <source>
        <dbReference type="ARBA" id="ARBA00022679"/>
    </source>
</evidence>
<dbReference type="SUPFAM" id="SSF55729">
    <property type="entry name" value="Acyl-CoA N-acyltransferases (Nat)"/>
    <property type="match status" value="1"/>
</dbReference>
<comment type="caution">
    <text evidence="3">The sequence shown here is derived from an EMBL/GenBank/DDBJ whole genome shotgun (WGS) entry which is preliminary data.</text>
</comment>
<reference evidence="3 4" key="1">
    <citation type="submission" date="2014-07" db="EMBL/GenBank/DDBJ databases">
        <title>Genome of Chryseobacterium soli DSM 19298.</title>
        <authorList>
            <person name="Stropko S.J."/>
            <person name="Pipes S.E."/>
            <person name="Newman J."/>
        </authorList>
    </citation>
    <scope>NUCLEOTIDE SEQUENCE [LARGE SCALE GENOMIC DNA]</scope>
    <source>
        <strain evidence="3 4">DSM 19298</strain>
    </source>
</reference>
<dbReference type="OrthoDB" id="9803233at2"/>
<organism evidence="3 4">
    <name type="scientific">Chryseobacterium soli</name>
    <dbReference type="NCBI Taxonomy" id="445961"/>
    <lineage>
        <taxon>Bacteria</taxon>
        <taxon>Pseudomonadati</taxon>
        <taxon>Bacteroidota</taxon>
        <taxon>Flavobacteriia</taxon>
        <taxon>Flavobacteriales</taxon>
        <taxon>Weeksellaceae</taxon>
        <taxon>Chryseobacterium group</taxon>
        <taxon>Chryseobacterium</taxon>
    </lineage>
</organism>
<keyword evidence="4" id="KW-1185">Reference proteome</keyword>
<dbReference type="PROSITE" id="PS51186">
    <property type="entry name" value="GNAT"/>
    <property type="match status" value="1"/>
</dbReference>
<dbReference type="InterPro" id="IPR000182">
    <property type="entry name" value="GNAT_dom"/>
</dbReference>
<dbReference type="eggNOG" id="COG0456">
    <property type="taxonomic scope" value="Bacteria"/>
</dbReference>
<dbReference type="AlphaFoldDB" id="A0A086A5I2"/>
<dbReference type="Gene3D" id="3.40.630.30">
    <property type="match status" value="1"/>
</dbReference>
<sequence length="148" mass="16656">MIIKRTDSSDIDFQNLVKLLDADLAIRDGDDHAFYHQFNGIDLLKNCVVIDLNGTGAACGAFKPYSYDTVEIKRMYTDPLNRGKGLASNTLNELEVWAKESGYQKCILETGIKQPEAIALYEKRGYKRISNYGQYAGVENSVCYEKVL</sequence>
<dbReference type="Pfam" id="PF00583">
    <property type="entry name" value="Acetyltransf_1"/>
    <property type="match status" value="1"/>
</dbReference>
<dbReference type="InterPro" id="IPR050769">
    <property type="entry name" value="NAT_camello-type"/>
</dbReference>
<dbReference type="GO" id="GO:0008080">
    <property type="term" value="F:N-acetyltransferase activity"/>
    <property type="evidence" value="ECO:0007669"/>
    <property type="project" value="InterPro"/>
</dbReference>
<dbReference type="PANTHER" id="PTHR13947:SF37">
    <property type="entry name" value="LD18367P"/>
    <property type="match status" value="1"/>
</dbReference>
<feature type="domain" description="N-acetyltransferase" evidence="2">
    <location>
        <begin position="1"/>
        <end position="148"/>
    </location>
</feature>
<dbReference type="STRING" id="445961.IW15_14795"/>
<dbReference type="InterPro" id="IPR016181">
    <property type="entry name" value="Acyl_CoA_acyltransferase"/>
</dbReference>
<dbReference type="RefSeq" id="WP_034712497.1">
    <property type="nucleotide sequence ID" value="NZ_JPRH01000005.1"/>
</dbReference>
<evidence type="ECO:0000313" key="4">
    <source>
        <dbReference type="Proteomes" id="UP000028705"/>
    </source>
</evidence>
<dbReference type="PANTHER" id="PTHR13947">
    <property type="entry name" value="GNAT FAMILY N-ACETYLTRANSFERASE"/>
    <property type="match status" value="1"/>
</dbReference>
<name>A0A086A5I2_9FLAO</name>
<dbReference type="CDD" id="cd04301">
    <property type="entry name" value="NAT_SF"/>
    <property type="match status" value="1"/>
</dbReference>
<evidence type="ECO:0000313" key="3">
    <source>
        <dbReference type="EMBL" id="KFF11946.1"/>
    </source>
</evidence>
<accession>A0A086A5I2</accession>
<protein>
    <submittedName>
        <fullName evidence="3">GNAT family acetyltransferase</fullName>
    </submittedName>
</protein>
<proteinExistence type="predicted"/>
<gene>
    <name evidence="3" type="ORF">IW15_14795</name>
</gene>
<keyword evidence="1 3" id="KW-0808">Transferase</keyword>
<dbReference type="EMBL" id="JPRH01000005">
    <property type="protein sequence ID" value="KFF11946.1"/>
    <property type="molecule type" value="Genomic_DNA"/>
</dbReference>
<dbReference type="Proteomes" id="UP000028705">
    <property type="component" value="Unassembled WGS sequence"/>
</dbReference>